<name>A0A0G4G7P9_9ALVE</name>
<feature type="region of interest" description="Disordered" evidence="1">
    <location>
        <begin position="1"/>
        <end position="38"/>
    </location>
</feature>
<dbReference type="AlphaFoldDB" id="A0A0G4G7P9"/>
<proteinExistence type="predicted"/>
<protein>
    <submittedName>
        <fullName evidence="2">Uncharacterized protein</fullName>
    </submittedName>
</protein>
<gene>
    <name evidence="2" type="ORF">Cvel_20659</name>
</gene>
<reference evidence="2" key="1">
    <citation type="submission" date="2014-11" db="EMBL/GenBank/DDBJ databases">
        <authorList>
            <person name="Otto D Thomas"/>
            <person name="Naeem Raeece"/>
        </authorList>
    </citation>
    <scope>NUCLEOTIDE SEQUENCE</scope>
</reference>
<organism evidence="2">
    <name type="scientific">Chromera velia CCMP2878</name>
    <dbReference type="NCBI Taxonomy" id="1169474"/>
    <lineage>
        <taxon>Eukaryota</taxon>
        <taxon>Sar</taxon>
        <taxon>Alveolata</taxon>
        <taxon>Colpodellida</taxon>
        <taxon>Chromeraceae</taxon>
        <taxon>Chromera</taxon>
    </lineage>
</organism>
<evidence type="ECO:0000256" key="1">
    <source>
        <dbReference type="SAM" id="MobiDB-lite"/>
    </source>
</evidence>
<accession>A0A0G4G7P9</accession>
<sequence length="278" mass="31722">MDTKRVKNNGGRPGSTPERTSNPEVDFDPFEKFETLPPEEERKRCKRMAVFVDGEYFYSHLYQQKLPYDQRESLKPFKDGEIPSAHTFVHTALPTLRESLGLQCPEDSLEGNVTDGVLHIFWFDGNQKNRFKQELGGDYRGAQAKACNERHAFQCDLVNEGVSVIQYKFKPETPWHDHFCALFLECAFLHPSDCDSLMVMCKGERSRQATEPDATDGMFTGLRFALNQLSRAKKDGWYKPIYYVGEDWSDLTSHALELLTGKGDPIQLLADGGARLLR</sequence>
<dbReference type="VEuPathDB" id="CryptoDB:Cvel_20659"/>
<feature type="compositionally biased region" description="Basic and acidic residues" evidence="1">
    <location>
        <begin position="29"/>
        <end position="38"/>
    </location>
</feature>
<dbReference type="EMBL" id="CDMZ01000964">
    <property type="protein sequence ID" value="CEM24730.1"/>
    <property type="molecule type" value="Genomic_DNA"/>
</dbReference>
<evidence type="ECO:0000313" key="2">
    <source>
        <dbReference type="EMBL" id="CEM24730.1"/>
    </source>
</evidence>